<keyword evidence="4" id="KW-0029">Amino-acid transport</keyword>
<dbReference type="EMBL" id="PEBV01000001">
    <property type="protein sequence ID" value="PTQ55007.1"/>
    <property type="molecule type" value="Genomic_DNA"/>
</dbReference>
<evidence type="ECO:0000313" key="8">
    <source>
        <dbReference type="Proteomes" id="UP000244180"/>
    </source>
</evidence>
<name>A0A2T5GFP0_HYDSH</name>
<evidence type="ECO:0000256" key="3">
    <source>
        <dbReference type="ARBA" id="ARBA00022729"/>
    </source>
</evidence>
<dbReference type="InterPro" id="IPR051010">
    <property type="entry name" value="BCAA_transport"/>
</dbReference>
<dbReference type="CDD" id="cd06348">
    <property type="entry name" value="PBP1_ABC_HAAT-like"/>
    <property type="match status" value="1"/>
</dbReference>
<dbReference type="GO" id="GO:0006865">
    <property type="term" value="P:amino acid transport"/>
    <property type="evidence" value="ECO:0007669"/>
    <property type="project" value="UniProtKB-KW"/>
</dbReference>
<sequence length="420" mass="44293">MAQERAIQRAAGRQAGGRWRRRALFVLAAVFVLGLSLSACGGGGAKESSGSPASGPATEGQGSGGEAAGPIEAKIGAVLILSGGAAAYGEAQRSGLEMAKDELNEKYAGKLKLDIVYEDTGGKKESAINAVNKLINEDRVVAIIGPTLSAEMFAAGPVANENETPIFGISNTAEGINDIGPYVFRNSLPESIAIPTAMKAAQNRYHFKTAALIYANNDDFSVSGYKTMKKTAEELGLEIVAEESFAVGDVDFSAQLTNIKKADPDVLLISALYKEGALVVKKAREMGLRARILGGNGFNNPKVFEIAGDAAEGLIVATPFSPEKNDPKVQAFVKAYEARYGKKPDQFAAQAYDGLTIIAESLLKAGKADRKLLRDQLAELKDFEGVSGKLSFDERRNPIGEAVVVVAKGGKYVPLESVSD</sequence>
<dbReference type="InterPro" id="IPR028082">
    <property type="entry name" value="Peripla_BP_I"/>
</dbReference>
<reference evidence="7 8" key="1">
    <citation type="submission" date="2017-08" db="EMBL/GenBank/DDBJ databases">
        <title>Burning lignite coal seam in the remote Altai Mountains harbors a hydrogen-driven thermophilic microbial community.</title>
        <authorList>
            <person name="Kadnikov V.V."/>
            <person name="Mardanov A.V."/>
            <person name="Ivasenko D."/>
            <person name="Beletsky A.V."/>
            <person name="Karnachuk O.V."/>
            <person name="Ravin N.V."/>
        </authorList>
    </citation>
    <scope>NUCLEOTIDE SEQUENCE [LARGE SCALE GENOMIC DNA]</scope>
    <source>
        <strain evidence="7">AL33</strain>
    </source>
</reference>
<comment type="similarity">
    <text evidence="1">Belongs to the leucine-binding protein family.</text>
</comment>
<evidence type="ECO:0000256" key="1">
    <source>
        <dbReference type="ARBA" id="ARBA00010062"/>
    </source>
</evidence>
<dbReference type="InterPro" id="IPR028081">
    <property type="entry name" value="Leu-bd"/>
</dbReference>
<dbReference type="Pfam" id="PF13458">
    <property type="entry name" value="Peripla_BP_6"/>
    <property type="match status" value="1"/>
</dbReference>
<dbReference type="PRINTS" id="PR00337">
    <property type="entry name" value="LEUILEVALBP"/>
</dbReference>
<dbReference type="PANTHER" id="PTHR30483:SF6">
    <property type="entry name" value="PERIPLASMIC BINDING PROTEIN OF ABC TRANSPORTER FOR NATURAL AMINO ACIDS"/>
    <property type="match status" value="1"/>
</dbReference>
<dbReference type="InterPro" id="IPR000709">
    <property type="entry name" value="Leu_Ile_Val-bd"/>
</dbReference>
<dbReference type="PANTHER" id="PTHR30483">
    <property type="entry name" value="LEUCINE-SPECIFIC-BINDING PROTEIN"/>
    <property type="match status" value="1"/>
</dbReference>
<keyword evidence="2" id="KW-0813">Transport</keyword>
<evidence type="ECO:0000256" key="5">
    <source>
        <dbReference type="SAM" id="MobiDB-lite"/>
    </source>
</evidence>
<evidence type="ECO:0000259" key="6">
    <source>
        <dbReference type="Pfam" id="PF13458"/>
    </source>
</evidence>
<feature type="region of interest" description="Disordered" evidence="5">
    <location>
        <begin position="45"/>
        <end position="66"/>
    </location>
</feature>
<protein>
    <submittedName>
        <fullName evidence="7">Branched-chain amino acid ABC transporter, amino acid-binding protein</fullName>
    </submittedName>
</protein>
<gene>
    <name evidence="7" type="ORF">HSCHL_1950</name>
</gene>
<comment type="caution">
    <text evidence="7">The sequence shown here is derived from an EMBL/GenBank/DDBJ whole genome shotgun (WGS) entry which is preliminary data.</text>
</comment>
<feature type="domain" description="Leucine-binding protein" evidence="6">
    <location>
        <begin position="73"/>
        <end position="406"/>
    </location>
</feature>
<evidence type="ECO:0000256" key="2">
    <source>
        <dbReference type="ARBA" id="ARBA00022448"/>
    </source>
</evidence>
<keyword evidence="3" id="KW-0732">Signal</keyword>
<organism evidence="7 8">
    <name type="scientific">Hydrogenibacillus schlegelii</name>
    <name type="common">Bacillus schlegelii</name>
    <dbReference type="NCBI Taxonomy" id="1484"/>
    <lineage>
        <taxon>Bacteria</taxon>
        <taxon>Bacillati</taxon>
        <taxon>Bacillota</taxon>
        <taxon>Bacilli</taxon>
        <taxon>Bacillales</taxon>
        <taxon>Bacillales Family X. Incertae Sedis</taxon>
        <taxon>Hydrogenibacillus</taxon>
    </lineage>
</organism>
<dbReference type="Proteomes" id="UP000244180">
    <property type="component" value="Unassembled WGS sequence"/>
</dbReference>
<accession>A0A2T5GFP0</accession>
<dbReference type="SUPFAM" id="SSF53822">
    <property type="entry name" value="Periplasmic binding protein-like I"/>
    <property type="match status" value="1"/>
</dbReference>
<evidence type="ECO:0000313" key="7">
    <source>
        <dbReference type="EMBL" id="PTQ55007.1"/>
    </source>
</evidence>
<dbReference type="AlphaFoldDB" id="A0A2T5GFP0"/>
<evidence type="ECO:0000256" key="4">
    <source>
        <dbReference type="ARBA" id="ARBA00022970"/>
    </source>
</evidence>
<dbReference type="RefSeq" id="WP_272999430.1">
    <property type="nucleotide sequence ID" value="NZ_PEBV01000001.1"/>
</dbReference>
<dbReference type="Gene3D" id="3.40.50.2300">
    <property type="match status" value="2"/>
</dbReference>
<proteinExistence type="inferred from homology"/>